<evidence type="ECO:0000256" key="5">
    <source>
        <dbReference type="RuleBase" id="RU003833"/>
    </source>
</evidence>
<feature type="transmembrane region" description="Helical" evidence="6">
    <location>
        <begin position="416"/>
        <end position="440"/>
    </location>
</feature>
<dbReference type="GO" id="GO:0017111">
    <property type="term" value="F:ribonucleoside triphosphate phosphatase activity"/>
    <property type="evidence" value="ECO:0007669"/>
    <property type="project" value="TreeGrafter"/>
</dbReference>
<feature type="active site" description="Proton acceptor" evidence="3">
    <location>
        <position position="125"/>
    </location>
</feature>
<feature type="binding site" evidence="4">
    <location>
        <begin position="156"/>
        <end position="160"/>
    </location>
    <ligand>
        <name>ATP</name>
        <dbReference type="ChEBI" id="CHEBI:30616"/>
    </ligand>
</feature>
<dbReference type="PANTHER" id="PTHR11782">
    <property type="entry name" value="ADENOSINE/GUANOSINE DIPHOSPHATASE"/>
    <property type="match status" value="1"/>
</dbReference>
<dbReference type="GO" id="GO:0005886">
    <property type="term" value="C:plasma membrane"/>
    <property type="evidence" value="ECO:0007669"/>
    <property type="project" value="TreeGrafter"/>
</dbReference>
<dbReference type="OMA" id="NEECRYQ"/>
<dbReference type="InterPro" id="IPR000407">
    <property type="entry name" value="GDA1_CD39_NTPase"/>
</dbReference>
<evidence type="ECO:0000256" key="4">
    <source>
        <dbReference type="PIRSR" id="PIRSR600407-2"/>
    </source>
</evidence>
<keyword evidence="6" id="KW-0812">Transmembrane</keyword>
<keyword evidence="4" id="KW-0067">ATP-binding</keyword>
<dbReference type="Gene3D" id="3.30.420.150">
    <property type="entry name" value="Exopolyphosphatase. Domain 2"/>
    <property type="match status" value="1"/>
</dbReference>
<dbReference type="AlphaFoldDB" id="A0A087T8R3"/>
<comment type="similarity">
    <text evidence="1 5">Belongs to the GDA1/CD39 NTPase family.</text>
</comment>
<proteinExistence type="inferred from homology"/>
<keyword evidence="6" id="KW-0472">Membrane</keyword>
<sequence>MVPFDYGIVIDAGSSHSEVFLYQWAGNKDEGTGDVHERDYCTYYEGIAEGVSPDGIVSCVNTVLKSYPQDSTSLPLLYLGATGGMRLLNITNPKDASLILMTLKYALQTSKVQVNSVDIIQGDDEGLFSWITTNFLSQTLNQSKGEQTFGALDLGGASTQYAFSAEMETVTNASNVKNLTLYGHKYSVISESFLCFGLTQALHRNHALIFMAEKNITASDPCSPKNYMETVGAKFYLENPCVQNKKFSRWLQFNLDQNLTVLGESNYEKCKHNVKRLINEQSCKDDGFSSCLERINLAELNMKFMAFSSFYYVVSYLNGSSSLEKFINATKDWCNLSLDQVIARAHDKKELSHLLTYCFGAIYIAELCTSNYGFNYSTWSNLLFKQRIKNADVGWSLGYMINATNAIPEELPSPPVIPLTIFIICVVISLLMFFISFVLLRKISKHSHRNHHERLLENY</sequence>
<evidence type="ECO:0000256" key="1">
    <source>
        <dbReference type="ARBA" id="ARBA00009283"/>
    </source>
</evidence>
<name>A0A087T8R3_STEMI</name>
<dbReference type="Proteomes" id="UP000054359">
    <property type="component" value="Unassembled WGS sequence"/>
</dbReference>
<evidence type="ECO:0000313" key="8">
    <source>
        <dbReference type="Proteomes" id="UP000054359"/>
    </source>
</evidence>
<keyword evidence="6" id="KW-1133">Transmembrane helix</keyword>
<accession>A0A087T8R3</accession>
<dbReference type="Gene3D" id="3.30.420.40">
    <property type="match status" value="1"/>
</dbReference>
<feature type="non-terminal residue" evidence="7">
    <location>
        <position position="459"/>
    </location>
</feature>
<reference evidence="7 8" key="1">
    <citation type="submission" date="2013-11" db="EMBL/GenBank/DDBJ databases">
        <title>Genome sequencing of Stegodyphus mimosarum.</title>
        <authorList>
            <person name="Bechsgaard J."/>
        </authorList>
    </citation>
    <scope>NUCLEOTIDE SEQUENCE [LARGE SCALE GENOMIC DNA]</scope>
</reference>
<keyword evidence="2 5" id="KW-0378">Hydrolase</keyword>
<evidence type="ECO:0000256" key="2">
    <source>
        <dbReference type="ARBA" id="ARBA00022801"/>
    </source>
</evidence>
<dbReference type="EMBL" id="KK113991">
    <property type="protein sequence ID" value="KFM61502.1"/>
    <property type="molecule type" value="Genomic_DNA"/>
</dbReference>
<evidence type="ECO:0000256" key="6">
    <source>
        <dbReference type="SAM" id="Phobius"/>
    </source>
</evidence>
<organism evidence="7 8">
    <name type="scientific">Stegodyphus mimosarum</name>
    <name type="common">African social velvet spider</name>
    <dbReference type="NCBI Taxonomy" id="407821"/>
    <lineage>
        <taxon>Eukaryota</taxon>
        <taxon>Metazoa</taxon>
        <taxon>Ecdysozoa</taxon>
        <taxon>Arthropoda</taxon>
        <taxon>Chelicerata</taxon>
        <taxon>Arachnida</taxon>
        <taxon>Araneae</taxon>
        <taxon>Araneomorphae</taxon>
        <taxon>Entelegynae</taxon>
        <taxon>Eresoidea</taxon>
        <taxon>Eresidae</taxon>
        <taxon>Stegodyphus</taxon>
    </lineage>
</organism>
<gene>
    <name evidence="7" type="ORF">X975_25056</name>
</gene>
<dbReference type="GO" id="GO:0009134">
    <property type="term" value="P:nucleoside diphosphate catabolic process"/>
    <property type="evidence" value="ECO:0007669"/>
    <property type="project" value="TreeGrafter"/>
</dbReference>
<evidence type="ECO:0000313" key="7">
    <source>
        <dbReference type="EMBL" id="KFM61502.1"/>
    </source>
</evidence>
<evidence type="ECO:0000256" key="3">
    <source>
        <dbReference type="PIRSR" id="PIRSR600407-1"/>
    </source>
</evidence>
<keyword evidence="4" id="KW-0547">Nucleotide-binding</keyword>
<protein>
    <submittedName>
        <fullName evidence="7">Ectonucleoside triphosphate diphosphohydrolase 1</fullName>
    </submittedName>
</protein>
<keyword evidence="8" id="KW-1185">Reference proteome</keyword>
<dbReference type="GO" id="GO:0005524">
    <property type="term" value="F:ATP binding"/>
    <property type="evidence" value="ECO:0007669"/>
    <property type="project" value="UniProtKB-KW"/>
</dbReference>
<dbReference type="STRING" id="407821.A0A087T8R3"/>
<dbReference type="OrthoDB" id="6372431at2759"/>
<dbReference type="GO" id="GO:0004382">
    <property type="term" value="F:GDP phosphatase activity"/>
    <property type="evidence" value="ECO:0007669"/>
    <property type="project" value="TreeGrafter"/>
</dbReference>
<dbReference type="GO" id="GO:0045134">
    <property type="term" value="F:UDP phosphatase activity"/>
    <property type="evidence" value="ECO:0007669"/>
    <property type="project" value="TreeGrafter"/>
</dbReference>
<dbReference type="Pfam" id="PF01150">
    <property type="entry name" value="GDA1_CD39"/>
    <property type="match status" value="1"/>
</dbReference>
<dbReference type="PROSITE" id="PS01238">
    <property type="entry name" value="GDA1_CD39_NTPASE"/>
    <property type="match status" value="1"/>
</dbReference>
<dbReference type="PANTHER" id="PTHR11782:SF83">
    <property type="entry name" value="GUANOSINE-DIPHOSPHATASE"/>
    <property type="match status" value="1"/>
</dbReference>